<organism evidence="2 3">
    <name type="scientific">Candidatus Enterenecus faecium</name>
    <dbReference type="NCBI Taxonomy" id="2840780"/>
    <lineage>
        <taxon>Bacteria</taxon>
        <taxon>Bacillati</taxon>
        <taxon>Bacillota</taxon>
        <taxon>Clostridia</taxon>
        <taxon>Eubacteriales</taxon>
        <taxon>Candidatus Enterenecus</taxon>
    </lineage>
</organism>
<reference evidence="2" key="2">
    <citation type="journal article" date="2021" name="PeerJ">
        <title>Extensive microbial diversity within the chicken gut microbiome revealed by metagenomics and culture.</title>
        <authorList>
            <person name="Gilroy R."/>
            <person name="Ravi A."/>
            <person name="Getino M."/>
            <person name="Pursley I."/>
            <person name="Horton D.L."/>
            <person name="Alikhan N.F."/>
            <person name="Baker D."/>
            <person name="Gharbi K."/>
            <person name="Hall N."/>
            <person name="Watson M."/>
            <person name="Adriaenssens E.M."/>
            <person name="Foster-Nyarko E."/>
            <person name="Jarju S."/>
            <person name="Secka A."/>
            <person name="Antonio M."/>
            <person name="Oren A."/>
            <person name="Chaudhuri R.R."/>
            <person name="La Ragione R."/>
            <person name="Hildebrand F."/>
            <person name="Pallen M.J."/>
        </authorList>
    </citation>
    <scope>NUCLEOTIDE SEQUENCE</scope>
    <source>
        <strain evidence="2">ChiGjej2B2-12916</strain>
    </source>
</reference>
<comment type="caution">
    <text evidence="2">The sequence shown here is derived from an EMBL/GenBank/DDBJ whole genome shotgun (WGS) entry which is preliminary data.</text>
</comment>
<dbReference type="Pfam" id="PF03862">
    <property type="entry name" value="SpoVAC_SpoVAEB"/>
    <property type="match status" value="1"/>
</dbReference>
<feature type="transmembrane region" description="Helical" evidence="1">
    <location>
        <begin position="83"/>
        <end position="103"/>
    </location>
</feature>
<feature type="transmembrane region" description="Helical" evidence="1">
    <location>
        <begin position="55"/>
        <end position="76"/>
    </location>
</feature>
<reference evidence="2" key="1">
    <citation type="submission" date="2020-10" db="EMBL/GenBank/DDBJ databases">
        <authorList>
            <person name="Gilroy R."/>
        </authorList>
    </citation>
    <scope>NUCLEOTIDE SEQUENCE</scope>
    <source>
        <strain evidence="2">ChiGjej2B2-12916</strain>
    </source>
</reference>
<keyword evidence="1" id="KW-0812">Transmembrane</keyword>
<dbReference type="InterPro" id="IPR005562">
    <property type="entry name" value="SpoVA"/>
</dbReference>
<protein>
    <submittedName>
        <fullName evidence="2">SpoVA/SpoVAEb family sporulation membrane protein</fullName>
    </submittedName>
</protein>
<evidence type="ECO:0000256" key="1">
    <source>
        <dbReference type="SAM" id="Phobius"/>
    </source>
</evidence>
<dbReference type="Proteomes" id="UP000886879">
    <property type="component" value="Unassembled WGS sequence"/>
</dbReference>
<evidence type="ECO:0000313" key="3">
    <source>
        <dbReference type="Proteomes" id="UP000886879"/>
    </source>
</evidence>
<name>A0A9D0YS74_9FIRM</name>
<proteinExistence type="predicted"/>
<evidence type="ECO:0000313" key="2">
    <source>
        <dbReference type="EMBL" id="HIQ60835.1"/>
    </source>
</evidence>
<keyword evidence="1" id="KW-0472">Membrane</keyword>
<sequence>MNMSNEEYQKYVMAMAKSSPTAKNLVWAFCVGGGICALGQGLSTLYERWGAGENALPLVSLTLVFVAALLTGLGVFDDIARKAGAGTLVPITGFSNAMVSPALEFQSEGRITGTGAKLFTVAGPVLAYGVFASVVYGCIYQLLR</sequence>
<dbReference type="PANTHER" id="PTHR38450">
    <property type="entry name" value="STAGE V SPORULATION PROTEIN AC-RELATED"/>
    <property type="match status" value="1"/>
</dbReference>
<feature type="transmembrane region" description="Helical" evidence="1">
    <location>
        <begin position="123"/>
        <end position="143"/>
    </location>
</feature>
<accession>A0A9D0YS74</accession>
<gene>
    <name evidence="2" type="ORF">IAD31_04475</name>
</gene>
<dbReference type="PANTHER" id="PTHR38450:SF1">
    <property type="entry name" value="STAGE V SPORULATION PROTEIN AC"/>
    <property type="match status" value="1"/>
</dbReference>
<keyword evidence="1" id="KW-1133">Transmembrane helix</keyword>
<dbReference type="AlphaFoldDB" id="A0A9D0YS74"/>
<dbReference type="EMBL" id="DVFO01000044">
    <property type="protein sequence ID" value="HIQ60835.1"/>
    <property type="molecule type" value="Genomic_DNA"/>
</dbReference>